<evidence type="ECO:0000313" key="1">
    <source>
        <dbReference type="EMBL" id="KAJ9113099.1"/>
    </source>
</evidence>
<gene>
    <name evidence="1" type="ORF">QFC20_001986</name>
</gene>
<protein>
    <submittedName>
        <fullName evidence="1">Uncharacterized protein</fullName>
    </submittedName>
</protein>
<dbReference type="Proteomes" id="UP001230649">
    <property type="component" value="Unassembled WGS sequence"/>
</dbReference>
<evidence type="ECO:0000313" key="2">
    <source>
        <dbReference type="Proteomes" id="UP001230649"/>
    </source>
</evidence>
<dbReference type="EMBL" id="JASBWS010000013">
    <property type="protein sequence ID" value="KAJ9113099.1"/>
    <property type="molecule type" value="Genomic_DNA"/>
</dbReference>
<sequence length="55" mass="6059">MCKKVQCPNHSSETKYTCLADVPEEERCDCEHEPIPGNPGVKQVKVKPVETGFAA</sequence>
<name>A0ACC2WPL2_9TREE</name>
<keyword evidence="2" id="KW-1185">Reference proteome</keyword>
<proteinExistence type="predicted"/>
<accession>A0ACC2WPL2</accession>
<reference evidence="1" key="1">
    <citation type="submission" date="2023-04" db="EMBL/GenBank/DDBJ databases">
        <title>Draft Genome sequencing of Naganishia species isolated from polar environments using Oxford Nanopore Technology.</title>
        <authorList>
            <person name="Leo P."/>
            <person name="Venkateswaran K."/>
        </authorList>
    </citation>
    <scope>NUCLEOTIDE SEQUENCE</scope>
    <source>
        <strain evidence="1">MNA-CCFEE 5262</strain>
    </source>
</reference>
<organism evidence="1 2">
    <name type="scientific">Naganishia adeliensis</name>
    <dbReference type="NCBI Taxonomy" id="92952"/>
    <lineage>
        <taxon>Eukaryota</taxon>
        <taxon>Fungi</taxon>
        <taxon>Dikarya</taxon>
        <taxon>Basidiomycota</taxon>
        <taxon>Agaricomycotina</taxon>
        <taxon>Tremellomycetes</taxon>
        <taxon>Filobasidiales</taxon>
        <taxon>Filobasidiaceae</taxon>
        <taxon>Naganishia</taxon>
    </lineage>
</organism>
<comment type="caution">
    <text evidence="1">The sequence shown here is derived from an EMBL/GenBank/DDBJ whole genome shotgun (WGS) entry which is preliminary data.</text>
</comment>